<feature type="transmembrane region" description="Helical" evidence="9">
    <location>
        <begin position="1941"/>
        <end position="1960"/>
    </location>
</feature>
<comment type="caution">
    <text evidence="12">The sequence shown here is derived from an EMBL/GenBank/DDBJ whole genome shotgun (WGS) entry which is preliminary data.</text>
</comment>
<dbReference type="Pfam" id="PF26127">
    <property type="entry name" value="12TM_Mok13"/>
    <property type="match status" value="1"/>
</dbReference>
<dbReference type="Pfam" id="PF26108">
    <property type="entry name" value="GH_Mok13"/>
    <property type="match status" value="1"/>
</dbReference>
<proteinExistence type="inferred from homology"/>
<dbReference type="FunFam" id="3.40.50.2000:FF:000157">
    <property type="entry name" value="Alpha-1,3-glucan synthase, variant"/>
    <property type="match status" value="1"/>
</dbReference>
<keyword evidence="9" id="KW-1133">Transmembrane helix</keyword>
<feature type="transmembrane region" description="Helical" evidence="9">
    <location>
        <begin position="2033"/>
        <end position="2055"/>
    </location>
</feature>
<dbReference type="Pfam" id="PF26122">
    <property type="entry name" value="CBM_Mok13"/>
    <property type="match status" value="1"/>
</dbReference>
<evidence type="ECO:0000256" key="6">
    <source>
        <dbReference type="ARBA" id="ARBA00026248"/>
    </source>
</evidence>
<dbReference type="InterPro" id="IPR058658">
    <property type="entry name" value="Mok11-13/Ags1-like_Ig_2"/>
</dbReference>
<dbReference type="InterPro" id="IPR013534">
    <property type="entry name" value="Starch_synth_cat_dom"/>
</dbReference>
<dbReference type="FunFam" id="3.20.20.80:FF:000114">
    <property type="entry name" value="Cell wall alpha-1,3-glucan synthase ags1"/>
    <property type="match status" value="1"/>
</dbReference>
<feature type="compositionally biased region" description="Polar residues" evidence="8">
    <location>
        <begin position="1683"/>
        <end position="1695"/>
    </location>
</feature>
<reference evidence="12 13" key="1">
    <citation type="journal article" date="2020" name="ISME J.">
        <title>Uncovering the hidden diversity of litter-decomposition mechanisms in mushroom-forming fungi.</title>
        <authorList>
            <person name="Floudas D."/>
            <person name="Bentzer J."/>
            <person name="Ahren D."/>
            <person name="Johansson T."/>
            <person name="Persson P."/>
            <person name="Tunlid A."/>
        </authorList>
    </citation>
    <scope>NUCLEOTIDE SEQUENCE [LARGE SCALE GENOMIC DNA]</scope>
    <source>
        <strain evidence="12 13">CBS 146.42</strain>
    </source>
</reference>
<dbReference type="GO" id="GO:0016052">
    <property type="term" value="P:carbohydrate catabolic process"/>
    <property type="evidence" value="ECO:0007669"/>
    <property type="project" value="UniProtKB-ARBA"/>
</dbReference>
<dbReference type="GO" id="GO:0070600">
    <property type="term" value="P:fungal-type cell wall (1-&gt;3)-alpha-glucan biosynthetic process"/>
    <property type="evidence" value="ECO:0007669"/>
    <property type="project" value="TreeGrafter"/>
</dbReference>
<dbReference type="Pfam" id="PF26114">
    <property type="entry name" value="Ig_2_Mok13"/>
    <property type="match status" value="1"/>
</dbReference>
<dbReference type="EMBL" id="JAACJO010000005">
    <property type="protein sequence ID" value="KAF5357968.1"/>
    <property type="molecule type" value="Genomic_DNA"/>
</dbReference>
<organism evidence="12 13">
    <name type="scientific">Leucocoprinus leucothites</name>
    <dbReference type="NCBI Taxonomy" id="201217"/>
    <lineage>
        <taxon>Eukaryota</taxon>
        <taxon>Fungi</taxon>
        <taxon>Dikarya</taxon>
        <taxon>Basidiomycota</taxon>
        <taxon>Agaricomycotina</taxon>
        <taxon>Agaricomycetes</taxon>
        <taxon>Agaricomycetidae</taxon>
        <taxon>Agaricales</taxon>
        <taxon>Agaricineae</taxon>
        <taxon>Agaricaceae</taxon>
        <taxon>Leucocoprinus</taxon>
    </lineage>
</organism>
<evidence type="ECO:0000256" key="5">
    <source>
        <dbReference type="ARBA" id="ARBA00023316"/>
    </source>
</evidence>
<dbReference type="FunFam" id="3.20.20.80:FF:000162">
    <property type="entry name" value="Cell wall alpha-1,3-glucan synthase mok12"/>
    <property type="match status" value="1"/>
</dbReference>
<evidence type="ECO:0000256" key="4">
    <source>
        <dbReference type="ARBA" id="ARBA00022679"/>
    </source>
</evidence>
<dbReference type="InterPro" id="IPR006047">
    <property type="entry name" value="GH13_cat_dom"/>
</dbReference>
<feature type="chain" id="PRO_5034060046" description="alpha-1,3-glucan synthase" evidence="10">
    <location>
        <begin position="20"/>
        <end position="2331"/>
    </location>
</feature>
<feature type="transmembrane region" description="Helical" evidence="9">
    <location>
        <begin position="2303"/>
        <end position="2322"/>
    </location>
</feature>
<feature type="compositionally biased region" description="Low complexity" evidence="8">
    <location>
        <begin position="1714"/>
        <end position="1724"/>
    </location>
</feature>
<feature type="transmembrane region" description="Helical" evidence="9">
    <location>
        <begin position="2000"/>
        <end position="2021"/>
    </location>
</feature>
<keyword evidence="6" id="KW-0462">Maltose metabolism</keyword>
<feature type="transmembrane region" description="Helical" evidence="9">
    <location>
        <begin position="1067"/>
        <end position="1092"/>
    </location>
</feature>
<comment type="similarity">
    <text evidence="1">Belongs to the glycosyltransferase group 1 family.</text>
</comment>
<keyword evidence="5" id="KW-0961">Cell wall biogenesis/degradation</keyword>
<dbReference type="SUPFAM" id="SSF53756">
    <property type="entry name" value="UDP-Glycosyltransferase/glycogen phosphorylase"/>
    <property type="match status" value="1"/>
</dbReference>
<evidence type="ECO:0000256" key="10">
    <source>
        <dbReference type="SAM" id="SignalP"/>
    </source>
</evidence>
<keyword evidence="13" id="KW-1185">Reference proteome</keyword>
<feature type="domain" description="Glycosyl hydrolase family 13 catalytic" evidence="11">
    <location>
        <begin position="66"/>
        <end position="526"/>
    </location>
</feature>
<evidence type="ECO:0000256" key="3">
    <source>
        <dbReference type="ARBA" id="ARBA00022676"/>
    </source>
</evidence>
<dbReference type="Pfam" id="PF08323">
    <property type="entry name" value="Glyco_transf_5"/>
    <property type="match status" value="1"/>
</dbReference>
<feature type="transmembrane region" description="Helical" evidence="9">
    <location>
        <begin position="1972"/>
        <end position="1994"/>
    </location>
</feature>
<evidence type="ECO:0000256" key="2">
    <source>
        <dbReference type="ARBA" id="ARBA00012688"/>
    </source>
</evidence>
<dbReference type="PANTHER" id="PTHR47182:SF2">
    <property type="entry name" value="CELL WALL ALPHA-1,3-GLUCAN SYNTHASE AGS1"/>
    <property type="match status" value="1"/>
</dbReference>
<dbReference type="Pfam" id="PF00128">
    <property type="entry name" value="Alpha-amylase"/>
    <property type="match status" value="1"/>
</dbReference>
<sequence length="2331" mass="261701">MRLLSALTALPLLVQLVKASPWRADLVDWNLNTNQNAQSPLEYDSERPNSTYTPSPLNWRSLPTYTVLLDKFADGDPSNNDFFATPYESDYRETQLRYGGDPRGLEKRLDYLQGMGVKAIFIAGTPFLNMLWQADSYSPLDFSVLDPHWGNISDWRHLIDEIHARGMYLIVDFTVGTMSDLIAFQGFLNTSAPFTLDEYNTMWKRPNYMPWNFTEYRDFSIRNERNTSCVMPSFWDDSATLIKVNATDGCMSSDFDQYGDMEAFGVHPDWQRQLSKFASVQDRLREWQPDVMARIKVFSCMAIKALDFDAIRIDKSIQVTLDALASWTSSTRECAAQLGKTNFFISGEVTGGDTFGSLYIGRGRTPTQLPPGFLAAANVTPDQNQFFLREAPLNALDGVAFHYSIYRSLTRFLGMDGNLQVAYDLDINFVTAWNQMFVNNDFLNPRTGVVDPRHMYGTSNFDVFRWPSLENGTQRSVLATFITSLVMPGIPLLYYGEEQNFYVYDNGASNYLYGRQAMTSSLAWKRHGCYVLGSEQYFNMPLDKALFGCHDDWNALDHFDPTADSRRLFTRFFQLRTIYGALQDGFNLVQRGNWTNRIEKPGSNHTQTEMGLWSISRAGLPGIQTLNGTFNDQVWLLYTNENSTKTWSFDCKESLWISSPFQSNVVVRNLLPPYETYQFEESLSAFNNDGKAPFFGCLASVTMDPYGFKVLVPVEQWVAQPPMITKFRPGHDHRILSTPGATNATSIDVSLEFNVPMDCDGVTSSVSLNVSSSGKSAGGGPVGVTNVQCGTVQNPDPAMIVGVDVSVWYWNATLVNVPDGVVTVTVDRAPSQAGNATTNARDHLLLRKGASNNVMIFPENDYDTEDSFKFSNGNYTFQHRAFGADTFRYSWNFGKNWTQWKTWEDTTIIDASIFDTPENFWEGRHVMVQYWSEATLSVAAVVHADAQYSGPKRRWPQLLLRGPYNNWGFDQGLPTHMQLTSDGTWEIELMAAWPSYVQVNVWGYDDFFYGDADGDGVLDRLPPNSVAPNYLNMSAPPKPHLAWSLFIDDATMTWSIQPRGQASVGAIMYSLLLAIPLITGVLAVLVFMWTFYGIKYNQYGVKTKSHTNYFPIIGGLGGANKSTTDLKDSMPMTEKIFGGHKQPVEAIGWPEDRNKRRRVLISTLEYEVFDWKVKVKIGGLGVMSGLMGKAMTDVDLIWVVPKVKDLDYPAGEPAEPIEVIIFGEPYLIEVETHQLDNITYVLLDSPVFRAQTKSDPYPARMDDLSSAIFYSTWNQAIAATIRRYPDIDIYHINDYHGALAPIYLLPKVIPVCLSLHNAEFQGLWPLRTKEEMKEVCSAFNISKEHCTKYVQFGNTFNLLHAAASFISTHQKSVGVAGVSDKYGKRSWARYPALWTLKHVDSLPNPDPSDIAALDEKPVRPKDVQVDAEAEAQRPEMKRQAQEWAGIKQDPDSDLFVFVGRWSKQKGVDLIADVMPALLEKRPSIQLIAVGPVIDLYGRFAAEKLARLMEMYPDRVFSKPEFTALPPYLFSGADFALIPSRDEPFGLVAVEFGRKGALGVGSRLGGLGLMPGWWYPVESSSTAHMLSQLTKTIKMALKSSEEERAILRARSAVQRFPVVEWRQRMEDFHKRSITTSRNVSGQNAWRPHDGGGIGMRPMADTDDWNPVFQSFPEQPGWDDRSLRSYANSPAVLSQESLAEVPTPPPRIGADEDYSSQRGSSRSSNQGYADFLERANKAIAKEQKGLPDPFLEGGLKPFGMHSRVSSAESISSIMDEKSNSPLNKAIASFTDADGGVASEFVQKLQNLDAKNSERELSIEKYLVKSEEAFFGKVRKDKLSSAASMISSQRDSIWGTPSPSVYSRPSSPSTHAYSNAYSNAEYDGPLPHDPTPTDVPPMTRLQIAMSREVAGWPLYTIVIALGQMLSATSFQITLLSGRNYQDNLQLYVLGAVFLAASAIWYPMFRLRPSIYVLSFPWIFFGLAFFLIGLPSLSSAFISSHHTIASVATWCYAVASAAGFLFFGLNFGEEAGAATEVWTIRACIVQGSQQIWVTALWYWGNSLNGRTDDYIPPWWICLIVWPLACASFLFAYVMLYGLPEYYRQTPPKVPHFFKTLFRRKLVLWFLASEILRDYWLSGPYGRNWSFLWNVNIPKWQILLLVILFFIGVWAAMLIVLTHFSKTHTWLLPVFAVGLGAPRWCQMMWGTSSLALYIPWAGSAGPYLGISLWLWLGVLDAIQGVGLGMILLQTLSRLHVCATLALAQVIGSICVMIARATAPNRLGPGTVFPDAAKWDFSDGIKGSPMASAPFWLALICQLVIVLGYFWFYRKEQLSRP</sequence>
<keyword evidence="9" id="KW-0812">Transmembrane</keyword>
<dbReference type="EC" id="2.4.1.183" evidence="2"/>
<dbReference type="GO" id="GO:0047657">
    <property type="term" value="F:alpha-1,3-glucan synthase activity"/>
    <property type="evidence" value="ECO:0007669"/>
    <property type="project" value="UniProtKB-EC"/>
</dbReference>
<dbReference type="InterPro" id="IPR058654">
    <property type="entry name" value="Mok11-14/Ags1-like_TM"/>
</dbReference>
<evidence type="ECO:0000259" key="11">
    <source>
        <dbReference type="SMART" id="SM00642"/>
    </source>
</evidence>
<keyword evidence="4" id="KW-0808">Transferase</keyword>
<dbReference type="PANTHER" id="PTHR47182">
    <property type="entry name" value="CELL WALL ALPHA-1,3-GLUCAN SYNTHASE AGS1-RELATED"/>
    <property type="match status" value="1"/>
</dbReference>
<dbReference type="Gene3D" id="3.90.400.10">
    <property type="entry name" value="Oligo-1,6-glucosidase, Domain 2"/>
    <property type="match status" value="1"/>
</dbReference>
<dbReference type="Gene3D" id="3.20.20.80">
    <property type="entry name" value="Glycosidases"/>
    <property type="match status" value="2"/>
</dbReference>
<dbReference type="CDD" id="cd11323">
    <property type="entry name" value="AmyAc_AGS"/>
    <property type="match status" value="1"/>
</dbReference>
<dbReference type="InterPro" id="IPR045857">
    <property type="entry name" value="O16G_dom_2"/>
</dbReference>
<evidence type="ECO:0000256" key="7">
    <source>
        <dbReference type="ARBA" id="ARBA00048960"/>
    </source>
</evidence>
<dbReference type="GO" id="GO:0000023">
    <property type="term" value="P:maltose metabolic process"/>
    <property type="evidence" value="ECO:0007669"/>
    <property type="project" value="UniProtKB-KW"/>
</dbReference>
<dbReference type="FunFam" id="3.40.50.2000:FF:000052">
    <property type="entry name" value="Alpha-1,3-glucan synthase Ags2"/>
    <property type="match status" value="1"/>
</dbReference>
<dbReference type="InterPro" id="IPR001296">
    <property type="entry name" value="Glyco_trans_1"/>
</dbReference>
<feature type="transmembrane region" description="Helical" evidence="9">
    <location>
        <begin position="2249"/>
        <end position="2269"/>
    </location>
</feature>
<dbReference type="Proteomes" id="UP000559027">
    <property type="component" value="Unassembled WGS sequence"/>
</dbReference>
<dbReference type="Pfam" id="PF26111">
    <property type="entry name" value="Ig_Mok13"/>
    <property type="match status" value="1"/>
</dbReference>
<evidence type="ECO:0000256" key="1">
    <source>
        <dbReference type="ARBA" id="ARBA00006122"/>
    </source>
</evidence>
<protein>
    <recommendedName>
        <fullName evidence="2">alpha-1,3-glucan synthase</fullName>
        <ecNumber evidence="2">2.4.1.183</ecNumber>
    </recommendedName>
</protein>
<evidence type="ECO:0000313" key="12">
    <source>
        <dbReference type="EMBL" id="KAF5357968.1"/>
    </source>
</evidence>
<dbReference type="GO" id="GO:0009277">
    <property type="term" value="C:fungal-type cell wall"/>
    <property type="evidence" value="ECO:0007669"/>
    <property type="project" value="TreeGrafter"/>
</dbReference>
<dbReference type="SUPFAM" id="SSF51445">
    <property type="entry name" value="(Trans)glycosidases"/>
    <property type="match status" value="1"/>
</dbReference>
<gene>
    <name evidence="12" type="ORF">D9756_001536</name>
</gene>
<evidence type="ECO:0000256" key="8">
    <source>
        <dbReference type="SAM" id="MobiDB-lite"/>
    </source>
</evidence>
<feature type="transmembrane region" description="Helical" evidence="9">
    <location>
        <begin position="2151"/>
        <end position="2172"/>
    </location>
</feature>
<dbReference type="Gene3D" id="3.40.50.2000">
    <property type="entry name" value="Glycogen Phosphorylase B"/>
    <property type="match status" value="2"/>
</dbReference>
<comment type="catalytic activity">
    <reaction evidence="7">
        <text>[(1-&gt;3)-alpha-D-glucosyl](n) + UDP-alpha-D-glucose = [(1-&gt;3)-alpha-D-glucosyl](n+1) + UDP + H(+)</text>
        <dbReference type="Rhea" id="RHEA:19749"/>
        <dbReference type="Rhea" id="RHEA-COMP:11150"/>
        <dbReference type="Rhea" id="RHEA-COMP:11151"/>
        <dbReference type="ChEBI" id="CHEBI:15378"/>
        <dbReference type="ChEBI" id="CHEBI:28100"/>
        <dbReference type="ChEBI" id="CHEBI:58223"/>
        <dbReference type="ChEBI" id="CHEBI:58885"/>
        <dbReference type="EC" id="2.4.1.183"/>
    </reaction>
</comment>
<keyword evidence="10" id="KW-0732">Signal</keyword>
<feature type="region of interest" description="Disordered" evidence="8">
    <location>
        <begin position="1658"/>
        <end position="1724"/>
    </location>
</feature>
<feature type="transmembrane region" description="Helical" evidence="9">
    <location>
        <begin position="1906"/>
        <end position="1929"/>
    </location>
</feature>
<dbReference type="CDD" id="cd06174">
    <property type="entry name" value="MFS"/>
    <property type="match status" value="1"/>
</dbReference>
<evidence type="ECO:0000313" key="13">
    <source>
        <dbReference type="Proteomes" id="UP000559027"/>
    </source>
</evidence>
<name>A0A8H5LI73_9AGAR</name>
<dbReference type="GO" id="GO:0090599">
    <property type="term" value="F:alpha-glucosidase activity"/>
    <property type="evidence" value="ECO:0007669"/>
    <property type="project" value="UniProtKB-ARBA"/>
</dbReference>
<keyword evidence="3" id="KW-0328">Glycosyltransferase</keyword>
<dbReference type="InterPro" id="IPR058655">
    <property type="entry name" value="Mok11-14/Ags1-like"/>
</dbReference>
<accession>A0A8H5LI73</accession>
<keyword evidence="9" id="KW-0472">Membrane</keyword>
<feature type="transmembrane region" description="Helical" evidence="9">
    <location>
        <begin position="2067"/>
        <end position="2091"/>
    </location>
</feature>
<dbReference type="InterPro" id="IPR058656">
    <property type="entry name" value="Mok11-13/Ags1-like_GH"/>
</dbReference>
<dbReference type="InterPro" id="IPR058657">
    <property type="entry name" value="Mok11-13/Ags1-like_Ig"/>
</dbReference>
<dbReference type="OrthoDB" id="512920at2759"/>
<feature type="signal peptide" evidence="10">
    <location>
        <begin position="1"/>
        <end position="19"/>
    </location>
</feature>
<evidence type="ECO:0000256" key="9">
    <source>
        <dbReference type="SAM" id="Phobius"/>
    </source>
</evidence>
<dbReference type="Pfam" id="PF00534">
    <property type="entry name" value="Glycos_transf_1"/>
    <property type="match status" value="1"/>
</dbReference>
<dbReference type="InterPro" id="IPR017853">
    <property type="entry name" value="GH"/>
</dbReference>
<dbReference type="CDD" id="cd03791">
    <property type="entry name" value="GT5_Glycogen_synthase_DULL1-like"/>
    <property type="match status" value="1"/>
</dbReference>
<dbReference type="SMART" id="SM00642">
    <property type="entry name" value="Aamy"/>
    <property type="match status" value="1"/>
</dbReference>
<dbReference type="InterPro" id="IPR058659">
    <property type="entry name" value="Mok11-13/Ags1-like_CBM"/>
</dbReference>